<feature type="region of interest" description="Disordered" evidence="1">
    <location>
        <begin position="91"/>
        <end position="110"/>
    </location>
</feature>
<organism evidence="3 4">
    <name type="scientific">Fasciolopsis buskii</name>
    <dbReference type="NCBI Taxonomy" id="27845"/>
    <lineage>
        <taxon>Eukaryota</taxon>
        <taxon>Metazoa</taxon>
        <taxon>Spiralia</taxon>
        <taxon>Lophotrochozoa</taxon>
        <taxon>Platyhelminthes</taxon>
        <taxon>Trematoda</taxon>
        <taxon>Digenea</taxon>
        <taxon>Plagiorchiida</taxon>
        <taxon>Echinostomata</taxon>
        <taxon>Echinostomatoidea</taxon>
        <taxon>Fasciolidae</taxon>
        <taxon>Fasciolopsis</taxon>
    </lineage>
</organism>
<accession>A0A8E0RU38</accession>
<dbReference type="EMBL" id="LUCM01005433">
    <property type="protein sequence ID" value="KAA0192832.1"/>
    <property type="molecule type" value="Genomic_DNA"/>
</dbReference>
<keyword evidence="2" id="KW-1133">Transmembrane helix</keyword>
<reference evidence="3" key="1">
    <citation type="submission" date="2019-05" db="EMBL/GenBank/DDBJ databases">
        <title>Annotation for the trematode Fasciolopsis buski.</title>
        <authorList>
            <person name="Choi Y.-J."/>
        </authorList>
    </citation>
    <scope>NUCLEOTIDE SEQUENCE</scope>
    <source>
        <strain evidence="3">HT</strain>
        <tissue evidence="3">Whole worm</tissue>
    </source>
</reference>
<sequence>MKPSITGNFPNSLLGSHFVCQIAVAPVRNAEGQVRLYILTFRAASDFDLARNSIHGSYKVPSTWASQLPRLLGLTRILTLIGGRQRSSVSSSKAASGVLDESDESTNDESTRYPLVIHTDRSTEHPSSNAVIRRHSSAEVHPNVLAENTRSVDSCEATTSHGPLSVVSTPSSAIRRPSGTGKRARRFFLNKTNSMFIGSAFNFRLDSSVEHGAGGIVINTDSGAQSKRNVSDKVAEMLSLGPDVNPEQKLHAPRTHPFTLKHYGPVKAVWDWLVLVLVIYTAIFTPFTAAFLLQEAKLRRRYHVSV</sequence>
<dbReference type="GO" id="GO:0042391">
    <property type="term" value="P:regulation of membrane potential"/>
    <property type="evidence" value="ECO:0007669"/>
    <property type="project" value="TreeGrafter"/>
</dbReference>
<dbReference type="OrthoDB" id="432483at2759"/>
<feature type="transmembrane region" description="Helical" evidence="2">
    <location>
        <begin position="269"/>
        <end position="293"/>
    </location>
</feature>
<evidence type="ECO:0000256" key="1">
    <source>
        <dbReference type="SAM" id="MobiDB-lite"/>
    </source>
</evidence>
<dbReference type="PANTHER" id="PTHR10217">
    <property type="entry name" value="VOLTAGE AND LIGAND GATED POTASSIUM CHANNEL"/>
    <property type="match status" value="1"/>
</dbReference>
<name>A0A8E0RU38_9TREM</name>
<feature type="region of interest" description="Disordered" evidence="1">
    <location>
        <begin position="155"/>
        <end position="179"/>
    </location>
</feature>
<evidence type="ECO:0000313" key="4">
    <source>
        <dbReference type="Proteomes" id="UP000728185"/>
    </source>
</evidence>
<dbReference type="Proteomes" id="UP000728185">
    <property type="component" value="Unassembled WGS sequence"/>
</dbReference>
<gene>
    <name evidence="3" type="ORF">FBUS_07161</name>
</gene>
<comment type="caution">
    <text evidence="3">The sequence shown here is derived from an EMBL/GenBank/DDBJ whole genome shotgun (WGS) entry which is preliminary data.</text>
</comment>
<evidence type="ECO:0000313" key="3">
    <source>
        <dbReference type="EMBL" id="KAA0192832.1"/>
    </source>
</evidence>
<protein>
    <submittedName>
        <fullName evidence="3">Potassium voltage-gated channel subfamily H member 7</fullName>
    </submittedName>
</protein>
<keyword evidence="4" id="KW-1185">Reference proteome</keyword>
<dbReference type="PANTHER" id="PTHR10217:SF548">
    <property type="entry name" value="GH12235P"/>
    <property type="match status" value="1"/>
</dbReference>
<dbReference type="AlphaFoldDB" id="A0A8E0RU38"/>
<feature type="compositionally biased region" description="Polar residues" evidence="1">
    <location>
        <begin position="155"/>
        <end position="172"/>
    </location>
</feature>
<dbReference type="GO" id="GO:0005886">
    <property type="term" value="C:plasma membrane"/>
    <property type="evidence" value="ECO:0007669"/>
    <property type="project" value="TreeGrafter"/>
</dbReference>
<keyword evidence="2" id="KW-0812">Transmembrane</keyword>
<proteinExistence type="predicted"/>
<keyword evidence="2" id="KW-0472">Membrane</keyword>
<dbReference type="GO" id="GO:0005242">
    <property type="term" value="F:inward rectifier potassium channel activity"/>
    <property type="evidence" value="ECO:0007669"/>
    <property type="project" value="TreeGrafter"/>
</dbReference>
<dbReference type="InterPro" id="IPR050818">
    <property type="entry name" value="KCNH_animal-type"/>
</dbReference>
<evidence type="ECO:0000256" key="2">
    <source>
        <dbReference type="SAM" id="Phobius"/>
    </source>
</evidence>